<dbReference type="InterPro" id="IPR036624">
    <property type="entry name" value="Hcp1-lik_sf"/>
</dbReference>
<dbReference type="Proteomes" id="UP001056873">
    <property type="component" value="Chromosome"/>
</dbReference>
<dbReference type="NCBIfam" id="TIGR03344">
    <property type="entry name" value="VI_effect_Hcp1"/>
    <property type="match status" value="1"/>
</dbReference>
<gene>
    <name evidence="2" type="ORF">KFQ06_15205</name>
</gene>
<dbReference type="RefSeq" id="WP_234585267.1">
    <property type="nucleotide sequence ID" value="NZ_CAMIPD010000001.1"/>
</dbReference>
<dbReference type="InterPro" id="IPR008514">
    <property type="entry name" value="T6SS_Hcp"/>
</dbReference>
<dbReference type="EMBL" id="CP074347">
    <property type="protein sequence ID" value="USU99403.1"/>
    <property type="molecule type" value="Genomic_DNA"/>
</dbReference>
<sequence>MAIDMYLKVDGINGESTDANHKNWIDVLSFSWVAQQQGNMSVGGGGGTGKVVFQDLQVYALIDKATPAILGYCSAGKHVTKIELSACKAGGSQVEYVNIALEDVLVTSTQFTGVDSNDGINILYTFQASKVQVKYYEQSGQGGKGAESSTGWDIKQNKAL</sequence>
<dbReference type="GeneID" id="75023379"/>
<accession>A0ABY5CN83</accession>
<evidence type="ECO:0000313" key="2">
    <source>
        <dbReference type="EMBL" id="USU99403.1"/>
    </source>
</evidence>
<dbReference type="SUPFAM" id="SSF141452">
    <property type="entry name" value="Hcp1-like"/>
    <property type="match status" value="1"/>
</dbReference>
<reference evidence="2" key="1">
    <citation type="journal article" date="2022" name="BMC Genomics">
        <title>Genome sequence of the entomopathogenic Serratia entomophila isolate 626 and characterisation of the species specific itaconate degradation pathway.</title>
        <authorList>
            <person name="Vaughan A.L."/>
            <person name="Altermann E."/>
            <person name="Glare T.R."/>
            <person name="Hurst M.R.H."/>
        </authorList>
    </citation>
    <scope>NUCLEOTIDE SEQUENCE</scope>
    <source>
        <strain evidence="2">626</strain>
    </source>
</reference>
<proteinExistence type="predicted"/>
<dbReference type="InterPro" id="IPR053165">
    <property type="entry name" value="HSI-I_assembly_Hcp1"/>
</dbReference>
<organism evidence="2 3">
    <name type="scientific">Serratia entomophila</name>
    <dbReference type="NCBI Taxonomy" id="42906"/>
    <lineage>
        <taxon>Bacteria</taxon>
        <taxon>Pseudomonadati</taxon>
        <taxon>Pseudomonadota</taxon>
        <taxon>Gammaproteobacteria</taxon>
        <taxon>Enterobacterales</taxon>
        <taxon>Yersiniaceae</taxon>
        <taxon>Serratia</taxon>
    </lineage>
</organism>
<dbReference type="PANTHER" id="PTHR36152:SF5">
    <property type="entry name" value="PROTEIN HCP1"/>
    <property type="match status" value="1"/>
</dbReference>
<protein>
    <submittedName>
        <fullName evidence="2">Type VI secretion system tube protein Hcp</fullName>
    </submittedName>
</protein>
<dbReference type="Gene3D" id="2.30.110.20">
    <property type="entry name" value="Hcp1-like"/>
    <property type="match status" value="1"/>
</dbReference>
<name>A0ABY5CN83_9GAMM</name>
<dbReference type="Pfam" id="PF05638">
    <property type="entry name" value="T6SS_HCP"/>
    <property type="match status" value="1"/>
</dbReference>
<evidence type="ECO:0000313" key="3">
    <source>
        <dbReference type="Proteomes" id="UP001056873"/>
    </source>
</evidence>
<dbReference type="PANTHER" id="PTHR36152">
    <property type="entry name" value="CYTOPLASMIC PROTEIN-RELATED"/>
    <property type="match status" value="1"/>
</dbReference>
<feature type="region of interest" description="Disordered" evidence="1">
    <location>
        <begin position="140"/>
        <end position="160"/>
    </location>
</feature>
<evidence type="ECO:0000256" key="1">
    <source>
        <dbReference type="SAM" id="MobiDB-lite"/>
    </source>
</evidence>
<keyword evidence="3" id="KW-1185">Reference proteome</keyword>